<dbReference type="GO" id="GO:0035539">
    <property type="term" value="F:8-oxo-7,8-dihydrodeoxyguanosine triphosphate pyrophosphatase activity"/>
    <property type="evidence" value="ECO:0007669"/>
    <property type="project" value="UniProtKB-EC"/>
</dbReference>
<keyword evidence="4" id="KW-0235">DNA replication</keyword>
<evidence type="ECO:0000256" key="16">
    <source>
        <dbReference type="ARBA" id="ARBA00042798"/>
    </source>
</evidence>
<evidence type="ECO:0000256" key="17">
    <source>
        <dbReference type="PIRSR" id="PIRSR603561-1"/>
    </source>
</evidence>
<dbReference type="EC" id="3.6.1.55" evidence="12"/>
<feature type="domain" description="Nudix hydrolase" evidence="19">
    <location>
        <begin position="1"/>
        <end position="129"/>
    </location>
</feature>
<keyword evidence="7" id="KW-0378">Hydrolase</keyword>
<reference evidence="20 21" key="1">
    <citation type="submission" date="2018-11" db="EMBL/GenBank/DDBJ databases">
        <authorList>
            <person name="Ye M.-Q."/>
            <person name="Du Z.-J."/>
        </authorList>
    </citation>
    <scope>NUCLEOTIDE SEQUENCE [LARGE SCALE GENOMIC DNA]</scope>
    <source>
        <strain evidence="20 21">U0105</strain>
    </source>
</reference>
<dbReference type="InterPro" id="IPR020476">
    <property type="entry name" value="Nudix_hydrolase"/>
</dbReference>
<keyword evidence="8 18" id="KW-0460">Magnesium</keyword>
<evidence type="ECO:0000256" key="11">
    <source>
        <dbReference type="ARBA" id="ARBA00036904"/>
    </source>
</evidence>
<feature type="binding site" evidence="18">
    <location>
        <position position="38"/>
    </location>
    <ligand>
        <name>Mg(2+)</name>
        <dbReference type="ChEBI" id="CHEBI:18420"/>
    </ligand>
</feature>
<dbReference type="CDD" id="cd03425">
    <property type="entry name" value="NUDIX_MutT_NudA_like"/>
    <property type="match status" value="1"/>
</dbReference>
<dbReference type="InterPro" id="IPR000086">
    <property type="entry name" value="NUDIX_hydrolase_dom"/>
</dbReference>
<proteinExistence type="inferred from homology"/>
<dbReference type="PANTHER" id="PTHR47707:SF1">
    <property type="entry name" value="NUDIX HYDROLASE FAMILY PROTEIN"/>
    <property type="match status" value="1"/>
</dbReference>
<keyword evidence="3" id="KW-0515">Mutator protein</keyword>
<comment type="cofactor">
    <cofactor evidence="1 18">
        <name>Mg(2+)</name>
        <dbReference type="ChEBI" id="CHEBI:18420"/>
    </cofactor>
</comment>
<evidence type="ECO:0000256" key="13">
    <source>
        <dbReference type="ARBA" id="ARBA00040794"/>
    </source>
</evidence>
<evidence type="ECO:0000256" key="5">
    <source>
        <dbReference type="ARBA" id="ARBA00022723"/>
    </source>
</evidence>
<comment type="similarity">
    <text evidence="2">Belongs to the Nudix hydrolase family.</text>
</comment>
<evidence type="ECO:0000313" key="20">
    <source>
        <dbReference type="EMBL" id="RPJ67956.1"/>
    </source>
</evidence>
<dbReference type="PANTHER" id="PTHR47707">
    <property type="entry name" value="8-OXO-DGTP DIPHOSPHATASE"/>
    <property type="match status" value="1"/>
</dbReference>
<dbReference type="InterPro" id="IPR003561">
    <property type="entry name" value="Mutator_MutT"/>
</dbReference>
<dbReference type="PROSITE" id="PS00893">
    <property type="entry name" value="NUDIX_BOX"/>
    <property type="match status" value="1"/>
</dbReference>
<dbReference type="PROSITE" id="PS51462">
    <property type="entry name" value="NUDIX"/>
    <property type="match status" value="1"/>
</dbReference>
<evidence type="ECO:0000256" key="2">
    <source>
        <dbReference type="ARBA" id="ARBA00005582"/>
    </source>
</evidence>
<dbReference type="AlphaFoldDB" id="A0A3N5Y4U9"/>
<evidence type="ECO:0000256" key="6">
    <source>
        <dbReference type="ARBA" id="ARBA00022763"/>
    </source>
</evidence>
<evidence type="ECO:0000256" key="10">
    <source>
        <dbReference type="ARBA" id="ARBA00035861"/>
    </source>
</evidence>
<dbReference type="InterPro" id="IPR020084">
    <property type="entry name" value="NUDIX_hydrolase_CS"/>
</dbReference>
<name>A0A3N5Y4U9_9ALTE</name>
<dbReference type="OrthoDB" id="9810648at2"/>
<keyword evidence="9" id="KW-0234">DNA repair</keyword>
<dbReference type="GO" id="GO:0006281">
    <property type="term" value="P:DNA repair"/>
    <property type="evidence" value="ECO:0007669"/>
    <property type="project" value="UniProtKB-KW"/>
</dbReference>
<dbReference type="RefSeq" id="WP_124025958.1">
    <property type="nucleotide sequence ID" value="NZ_JBHRSN010000005.1"/>
</dbReference>
<evidence type="ECO:0000256" key="4">
    <source>
        <dbReference type="ARBA" id="ARBA00022705"/>
    </source>
</evidence>
<evidence type="ECO:0000256" key="8">
    <source>
        <dbReference type="ARBA" id="ARBA00022842"/>
    </source>
</evidence>
<keyword evidence="6" id="KW-0227">DNA damage</keyword>
<gene>
    <name evidence="20" type="primary">mutT</name>
    <name evidence="20" type="ORF">DRW07_00645</name>
</gene>
<evidence type="ECO:0000256" key="3">
    <source>
        <dbReference type="ARBA" id="ARBA00022457"/>
    </source>
</evidence>
<feature type="binding site" evidence="18">
    <location>
        <position position="58"/>
    </location>
    <ligand>
        <name>Mg(2+)</name>
        <dbReference type="ChEBI" id="CHEBI:18420"/>
    </ligand>
</feature>
<organism evidence="20 21">
    <name type="scientific">Alteromonas sediminis</name>
    <dbReference type="NCBI Taxonomy" id="2259342"/>
    <lineage>
        <taxon>Bacteria</taxon>
        <taxon>Pseudomonadati</taxon>
        <taxon>Pseudomonadota</taxon>
        <taxon>Gammaproteobacteria</taxon>
        <taxon>Alteromonadales</taxon>
        <taxon>Alteromonadaceae</taxon>
        <taxon>Alteromonas/Salinimonas group</taxon>
        <taxon>Alteromonas</taxon>
    </lineage>
</organism>
<evidence type="ECO:0000259" key="19">
    <source>
        <dbReference type="PROSITE" id="PS51462"/>
    </source>
</evidence>
<dbReference type="SUPFAM" id="SSF55811">
    <property type="entry name" value="Nudix"/>
    <property type="match status" value="1"/>
</dbReference>
<comment type="catalytic activity">
    <reaction evidence="10">
        <text>8-oxo-dGTP + H2O = 8-oxo-dGMP + diphosphate + H(+)</text>
        <dbReference type="Rhea" id="RHEA:31575"/>
        <dbReference type="ChEBI" id="CHEBI:15377"/>
        <dbReference type="ChEBI" id="CHEBI:15378"/>
        <dbReference type="ChEBI" id="CHEBI:33019"/>
        <dbReference type="ChEBI" id="CHEBI:63224"/>
        <dbReference type="ChEBI" id="CHEBI:77896"/>
        <dbReference type="EC" id="3.6.1.55"/>
    </reaction>
</comment>
<comment type="caution">
    <text evidence="20">The sequence shown here is derived from an EMBL/GenBank/DDBJ whole genome shotgun (WGS) entry which is preliminary data.</text>
</comment>
<evidence type="ECO:0000256" key="12">
    <source>
        <dbReference type="ARBA" id="ARBA00038905"/>
    </source>
</evidence>
<dbReference type="EMBL" id="RPOK01000001">
    <property type="protein sequence ID" value="RPJ67956.1"/>
    <property type="molecule type" value="Genomic_DNA"/>
</dbReference>
<dbReference type="InterPro" id="IPR015797">
    <property type="entry name" value="NUDIX_hydrolase-like_dom_sf"/>
</dbReference>
<protein>
    <recommendedName>
        <fullName evidence="13">8-oxo-dGTP diphosphatase</fullName>
        <ecNumber evidence="12">3.6.1.55</ecNumber>
    </recommendedName>
    <alternativeName>
        <fullName evidence="16">7,8-dihydro-8-oxoguanine-triphosphatase</fullName>
    </alternativeName>
    <alternativeName>
        <fullName evidence="15">Mutator protein MutT</fullName>
    </alternativeName>
    <alternativeName>
        <fullName evidence="14">dGTP pyrophosphohydrolase</fullName>
    </alternativeName>
</protein>
<feature type="binding site" evidence="17">
    <location>
        <position position="24"/>
    </location>
    <ligand>
        <name>8-oxo-dGTP</name>
        <dbReference type="ChEBI" id="CHEBI:77896"/>
    </ligand>
</feature>
<dbReference type="GO" id="GO:0008413">
    <property type="term" value="F:8-oxo-7,8-dihydroguanosine triphosphate pyrophosphatase activity"/>
    <property type="evidence" value="ECO:0007669"/>
    <property type="project" value="InterPro"/>
</dbReference>
<comment type="catalytic activity">
    <reaction evidence="11">
        <text>8-oxo-GTP + H2O = 8-oxo-GMP + diphosphate + H(+)</text>
        <dbReference type="Rhea" id="RHEA:67616"/>
        <dbReference type="ChEBI" id="CHEBI:15377"/>
        <dbReference type="ChEBI" id="CHEBI:15378"/>
        <dbReference type="ChEBI" id="CHEBI:33019"/>
        <dbReference type="ChEBI" id="CHEBI:143553"/>
        <dbReference type="ChEBI" id="CHEBI:145694"/>
    </reaction>
</comment>
<keyword evidence="5 18" id="KW-0479">Metal-binding</keyword>
<dbReference type="NCBIfam" id="TIGR00586">
    <property type="entry name" value="mutt"/>
    <property type="match status" value="1"/>
</dbReference>
<feature type="binding site" evidence="17">
    <location>
        <position position="29"/>
    </location>
    <ligand>
        <name>8-oxo-dGTP</name>
        <dbReference type="ChEBI" id="CHEBI:77896"/>
    </ligand>
</feature>
<evidence type="ECO:0000256" key="1">
    <source>
        <dbReference type="ARBA" id="ARBA00001946"/>
    </source>
</evidence>
<dbReference type="GO" id="GO:0044715">
    <property type="term" value="F:8-oxo-dGDP phosphatase activity"/>
    <property type="evidence" value="ECO:0007669"/>
    <property type="project" value="TreeGrafter"/>
</dbReference>
<evidence type="ECO:0000256" key="7">
    <source>
        <dbReference type="ARBA" id="ARBA00022801"/>
    </source>
</evidence>
<dbReference type="InterPro" id="IPR029119">
    <property type="entry name" value="MutY_C"/>
</dbReference>
<dbReference type="InterPro" id="IPR047127">
    <property type="entry name" value="MutT-like"/>
</dbReference>
<dbReference type="PRINTS" id="PR00502">
    <property type="entry name" value="NUDIXFAMILY"/>
</dbReference>
<dbReference type="GO" id="GO:0046872">
    <property type="term" value="F:metal ion binding"/>
    <property type="evidence" value="ECO:0007669"/>
    <property type="project" value="UniProtKB-KW"/>
</dbReference>
<evidence type="ECO:0000313" key="21">
    <source>
        <dbReference type="Proteomes" id="UP000275281"/>
    </source>
</evidence>
<dbReference type="Pfam" id="PF14815">
    <property type="entry name" value="NUDIX_4"/>
    <property type="match status" value="1"/>
</dbReference>
<feature type="binding site" evidence="17">
    <location>
        <begin position="35"/>
        <end position="38"/>
    </location>
    <ligand>
        <name>8-oxo-dGTP</name>
        <dbReference type="ChEBI" id="CHEBI:77896"/>
    </ligand>
</feature>
<evidence type="ECO:0000256" key="15">
    <source>
        <dbReference type="ARBA" id="ARBA00041979"/>
    </source>
</evidence>
<feature type="binding site" evidence="17">
    <location>
        <position position="120"/>
    </location>
    <ligand>
        <name>8-oxo-dGTP</name>
        <dbReference type="ChEBI" id="CHEBI:77896"/>
    </ligand>
</feature>
<dbReference type="GO" id="GO:0006260">
    <property type="term" value="P:DNA replication"/>
    <property type="evidence" value="ECO:0007669"/>
    <property type="project" value="UniProtKB-KW"/>
</dbReference>
<dbReference type="Proteomes" id="UP000275281">
    <property type="component" value="Unassembled WGS sequence"/>
</dbReference>
<dbReference type="GO" id="GO:0044716">
    <property type="term" value="F:8-oxo-GDP phosphatase activity"/>
    <property type="evidence" value="ECO:0007669"/>
    <property type="project" value="TreeGrafter"/>
</dbReference>
<evidence type="ECO:0000256" key="18">
    <source>
        <dbReference type="PIRSR" id="PIRSR603561-2"/>
    </source>
</evidence>
<evidence type="ECO:0000256" key="9">
    <source>
        <dbReference type="ARBA" id="ARBA00023204"/>
    </source>
</evidence>
<accession>A0A3N5Y4U9</accession>
<dbReference type="Gene3D" id="3.90.79.10">
    <property type="entry name" value="Nucleoside Triphosphate Pyrophosphohydrolase"/>
    <property type="match status" value="1"/>
</dbReference>
<sequence length="133" mass="14745">MVQAVVNVAVGVVIRDRSVFVCKRAKDAHQGDLWEFPGGKVESGETDTQALSRELAEEIGIQVKRAVPLMTLRHDYTDKAVCLHVQLVRDFSGEPHGKEGQPSAWRTLDELKPEDFPAANVAIIDKLKQILTN</sequence>
<keyword evidence="21" id="KW-1185">Reference proteome</keyword>
<dbReference type="FunFam" id="3.90.79.10:FF:000014">
    <property type="entry name" value="8-oxo-dGTP diphosphatase MutT"/>
    <property type="match status" value="1"/>
</dbReference>
<evidence type="ECO:0000256" key="14">
    <source>
        <dbReference type="ARBA" id="ARBA00041592"/>
    </source>
</evidence>